<name>A0A0K2BLQ7_9GAMM</name>
<evidence type="ECO:0000256" key="3">
    <source>
        <dbReference type="ARBA" id="ARBA00014962"/>
    </source>
</evidence>
<dbReference type="Pfam" id="PF02699">
    <property type="entry name" value="YajC"/>
    <property type="match status" value="1"/>
</dbReference>
<dbReference type="PANTHER" id="PTHR33909">
    <property type="entry name" value="SEC TRANSLOCON ACCESSORY COMPLEX SUBUNIT YAJC"/>
    <property type="match status" value="1"/>
</dbReference>
<keyword evidence="8 11" id="KW-1133">Transmembrane helix</keyword>
<keyword evidence="9" id="KW-0811">Translocation</keyword>
<dbReference type="GO" id="GO:0015031">
    <property type="term" value="P:protein transport"/>
    <property type="evidence" value="ECO:0007669"/>
    <property type="project" value="UniProtKB-KW"/>
</dbReference>
<keyword evidence="6 11" id="KW-0812">Transmembrane</keyword>
<keyword evidence="13" id="KW-1185">Reference proteome</keyword>
<dbReference type="PATRIC" id="fig|186490.8.peg.511"/>
<dbReference type="AlphaFoldDB" id="A0A0K2BLQ7"/>
<evidence type="ECO:0000256" key="9">
    <source>
        <dbReference type="ARBA" id="ARBA00023010"/>
    </source>
</evidence>
<proteinExistence type="inferred from homology"/>
<accession>A0A0K2BLQ7</accession>
<dbReference type="EMBL" id="CP011787">
    <property type="protein sequence ID" value="AKZ66122.1"/>
    <property type="molecule type" value="Genomic_DNA"/>
</dbReference>
<dbReference type="Proteomes" id="UP000056466">
    <property type="component" value="Chromosome"/>
</dbReference>
<keyword evidence="7" id="KW-0653">Protein transport</keyword>
<keyword evidence="4" id="KW-0813">Transport</keyword>
<sequence>MDIFFFITDAIASTSDYSRGSSYSMIIMLVFFFLIFYLMVLRPQQKRAKVHNELINSISKGDEVLTNGGLIGKVVKITATGYLSVALNETNEVLIKRDFIASVLPKGTIKAL</sequence>
<evidence type="ECO:0000313" key="13">
    <source>
        <dbReference type="Proteomes" id="UP000056466"/>
    </source>
</evidence>
<gene>
    <name evidence="12" type="primary">yajC</name>
    <name evidence="12" type="ORF">AB162_543</name>
</gene>
<evidence type="ECO:0000256" key="2">
    <source>
        <dbReference type="ARBA" id="ARBA00006742"/>
    </source>
</evidence>
<dbReference type="GO" id="GO:0005886">
    <property type="term" value="C:plasma membrane"/>
    <property type="evidence" value="ECO:0007669"/>
    <property type="project" value="UniProtKB-SubCell"/>
</dbReference>
<evidence type="ECO:0000256" key="11">
    <source>
        <dbReference type="SAM" id="Phobius"/>
    </source>
</evidence>
<evidence type="ECO:0000256" key="8">
    <source>
        <dbReference type="ARBA" id="ARBA00022989"/>
    </source>
</evidence>
<protein>
    <recommendedName>
        <fullName evidence="3">Sec translocon accessory complex subunit YajC</fullName>
    </recommendedName>
</protein>
<dbReference type="PANTHER" id="PTHR33909:SF1">
    <property type="entry name" value="SEC TRANSLOCON ACCESSORY COMPLEX SUBUNIT YAJC"/>
    <property type="match status" value="1"/>
</dbReference>
<reference evidence="12 13" key="1">
    <citation type="submission" date="2015-06" db="EMBL/GenBank/DDBJ databases">
        <title>Lineage-specific patterns of genome deterioration in obligate symbionts.</title>
        <authorList>
            <person name="Bennett G.M."/>
            <person name="McCutcheon J.P."/>
            <person name="McDonald B.R."/>
            <person name="Moran N.A."/>
        </authorList>
    </citation>
    <scope>NUCLEOTIDE SEQUENCE [LARGE SCALE GENOMIC DNA]</scope>
    <source>
        <strain evidence="12 13">B-GSS</strain>
    </source>
</reference>
<evidence type="ECO:0000256" key="4">
    <source>
        <dbReference type="ARBA" id="ARBA00022448"/>
    </source>
</evidence>
<keyword evidence="10 11" id="KW-0472">Membrane</keyword>
<evidence type="ECO:0000256" key="1">
    <source>
        <dbReference type="ARBA" id="ARBA00004162"/>
    </source>
</evidence>
<dbReference type="SMART" id="SM01323">
    <property type="entry name" value="YajC"/>
    <property type="match status" value="1"/>
</dbReference>
<keyword evidence="5" id="KW-1003">Cell membrane</keyword>
<evidence type="ECO:0000256" key="5">
    <source>
        <dbReference type="ARBA" id="ARBA00022475"/>
    </source>
</evidence>
<dbReference type="InterPro" id="IPR003849">
    <property type="entry name" value="Preprotein_translocase_YajC"/>
</dbReference>
<evidence type="ECO:0000313" key="12">
    <source>
        <dbReference type="EMBL" id="AKZ66122.1"/>
    </source>
</evidence>
<dbReference type="KEGG" id="bcig:AB162_543"/>
<feature type="transmembrane region" description="Helical" evidence="11">
    <location>
        <begin position="23"/>
        <end position="41"/>
    </location>
</feature>
<dbReference type="NCBIfam" id="TIGR00739">
    <property type="entry name" value="yajC"/>
    <property type="match status" value="1"/>
</dbReference>
<evidence type="ECO:0000256" key="10">
    <source>
        <dbReference type="ARBA" id="ARBA00023136"/>
    </source>
</evidence>
<evidence type="ECO:0000256" key="6">
    <source>
        <dbReference type="ARBA" id="ARBA00022692"/>
    </source>
</evidence>
<dbReference type="PRINTS" id="PR01853">
    <property type="entry name" value="YAJCTRNLCASE"/>
</dbReference>
<organism evidence="12 13">
    <name type="scientific">Candidatus Palibaumannia cicadellinicola</name>
    <dbReference type="NCBI Taxonomy" id="186490"/>
    <lineage>
        <taxon>Bacteria</taxon>
        <taxon>Pseudomonadati</taxon>
        <taxon>Pseudomonadota</taxon>
        <taxon>Gammaproteobacteria</taxon>
        <taxon>Candidatus Palibaumannia</taxon>
    </lineage>
</organism>
<comment type="subcellular location">
    <subcellularLocation>
        <location evidence="1">Cell membrane</location>
        <topology evidence="1">Single-pass membrane protein</topology>
    </subcellularLocation>
</comment>
<comment type="similarity">
    <text evidence="2">Belongs to the YajC family.</text>
</comment>
<evidence type="ECO:0000256" key="7">
    <source>
        <dbReference type="ARBA" id="ARBA00022927"/>
    </source>
</evidence>